<organism evidence="1">
    <name type="scientific">marine sediment metagenome</name>
    <dbReference type="NCBI Taxonomy" id="412755"/>
    <lineage>
        <taxon>unclassified sequences</taxon>
        <taxon>metagenomes</taxon>
        <taxon>ecological metagenomes</taxon>
    </lineage>
</organism>
<dbReference type="AlphaFoldDB" id="A0A0F9BR65"/>
<proteinExistence type="predicted"/>
<feature type="non-terminal residue" evidence="1">
    <location>
        <position position="25"/>
    </location>
</feature>
<reference evidence="1" key="1">
    <citation type="journal article" date="2015" name="Nature">
        <title>Complex archaea that bridge the gap between prokaryotes and eukaryotes.</title>
        <authorList>
            <person name="Spang A."/>
            <person name="Saw J.H."/>
            <person name="Jorgensen S.L."/>
            <person name="Zaremba-Niedzwiedzka K."/>
            <person name="Martijn J."/>
            <person name="Lind A.E."/>
            <person name="van Eijk R."/>
            <person name="Schleper C."/>
            <person name="Guy L."/>
            <person name="Ettema T.J."/>
        </authorList>
    </citation>
    <scope>NUCLEOTIDE SEQUENCE</scope>
</reference>
<sequence length="25" mass="2764">MNAIERLNGLKTWAAGNLEYENAAN</sequence>
<dbReference type="EMBL" id="LAZR01036613">
    <property type="protein sequence ID" value="KKL24390.1"/>
    <property type="molecule type" value="Genomic_DNA"/>
</dbReference>
<accession>A0A0F9BR65</accession>
<name>A0A0F9BR65_9ZZZZ</name>
<evidence type="ECO:0000313" key="1">
    <source>
        <dbReference type="EMBL" id="KKL24390.1"/>
    </source>
</evidence>
<comment type="caution">
    <text evidence="1">The sequence shown here is derived from an EMBL/GenBank/DDBJ whole genome shotgun (WGS) entry which is preliminary data.</text>
</comment>
<protein>
    <submittedName>
        <fullName evidence="1">Uncharacterized protein</fullName>
    </submittedName>
</protein>
<gene>
    <name evidence="1" type="ORF">LCGC14_2415770</name>
</gene>